<dbReference type="SUPFAM" id="SSF53448">
    <property type="entry name" value="Nucleotide-diphospho-sugar transferases"/>
    <property type="match status" value="1"/>
</dbReference>
<gene>
    <name evidence="2" type="ORF">A2U01_0002249</name>
</gene>
<reference evidence="2 3" key="1">
    <citation type="journal article" date="2018" name="Front. Plant Sci.">
        <title>Red Clover (Trifolium pratense) and Zigzag Clover (T. medium) - A Picture of Genomic Similarities and Differences.</title>
        <authorList>
            <person name="Dluhosova J."/>
            <person name="Istvanek J."/>
            <person name="Nedelnik J."/>
            <person name="Repkova J."/>
        </authorList>
    </citation>
    <scope>NUCLEOTIDE SEQUENCE [LARGE SCALE GENOMIC DNA]</scope>
    <source>
        <strain evidence="3">cv. 10/8</strain>
        <tissue evidence="2">Leaf</tissue>
    </source>
</reference>
<dbReference type="Proteomes" id="UP000265520">
    <property type="component" value="Unassembled WGS sequence"/>
</dbReference>
<dbReference type="GO" id="GO:0008878">
    <property type="term" value="F:glucose-1-phosphate adenylyltransferase activity"/>
    <property type="evidence" value="ECO:0007669"/>
    <property type="project" value="InterPro"/>
</dbReference>
<proteinExistence type="inferred from homology"/>
<keyword evidence="3" id="KW-1185">Reference proteome</keyword>
<keyword evidence="2" id="KW-0548">Nucleotidyltransferase</keyword>
<dbReference type="PANTHER" id="PTHR43523">
    <property type="entry name" value="GLUCOSE-1-PHOSPHATE ADENYLYLTRANSFERASE-RELATED"/>
    <property type="match status" value="1"/>
</dbReference>
<evidence type="ECO:0000256" key="1">
    <source>
        <dbReference type="ARBA" id="ARBA00010443"/>
    </source>
</evidence>
<keyword evidence="2" id="KW-0808">Transferase</keyword>
<comment type="caution">
    <text evidence="2">The sequence shown here is derived from an EMBL/GenBank/DDBJ whole genome shotgun (WGS) entry which is preliminary data.</text>
</comment>
<comment type="similarity">
    <text evidence="1">Belongs to the bacterial/plant glucose-1-phosphate adenylyltransferase family.</text>
</comment>
<dbReference type="AlphaFoldDB" id="A0A392M2B3"/>
<dbReference type="PANTHER" id="PTHR43523:SF15">
    <property type="entry name" value="GLUCOSE-1-PHOSPHATE ADENYLYLTRANSFERASE LARGE SUBUNIT 4, CHLOROPLASTIC_AMYLOPLASTIC"/>
    <property type="match status" value="1"/>
</dbReference>
<dbReference type="EMBL" id="LXQA010002327">
    <property type="protein sequence ID" value="MCH81462.1"/>
    <property type="molecule type" value="Genomic_DNA"/>
</dbReference>
<feature type="non-terminal residue" evidence="2">
    <location>
        <position position="1"/>
    </location>
</feature>
<dbReference type="Gene3D" id="3.90.550.10">
    <property type="entry name" value="Spore Coat Polysaccharide Biosynthesis Protein SpsA, Chain A"/>
    <property type="match status" value="1"/>
</dbReference>
<sequence>GYWEDIGTIKSFFDANLALMDKLPKFQLYDQSKSIFTSPRFLPPAKMEKCQVEKSIVGIRSKLDSGVQLKDTMMMGADYYQTEAEIASLLTARDVPIGIGKNTKIMKLVSLLPFTHEAQVYMRRRTGRCSLELLPLAHEAQVVAHEAQLAVYILLFIFCSRQEERERVYQGFFGTNIKLGSRGFLLGII</sequence>
<dbReference type="InterPro" id="IPR011831">
    <property type="entry name" value="ADP-Glc_PPase"/>
</dbReference>
<evidence type="ECO:0000313" key="2">
    <source>
        <dbReference type="EMBL" id="MCH81462.1"/>
    </source>
</evidence>
<dbReference type="Pfam" id="PF25247">
    <property type="entry name" value="LbH_GLGC"/>
    <property type="match status" value="1"/>
</dbReference>
<name>A0A392M2B3_9FABA</name>
<protein>
    <submittedName>
        <fullName evidence="2">Glucose-1-phosphate adenylyltransferase large subunit 2 chloroplastic-like</fullName>
    </submittedName>
</protein>
<dbReference type="InterPro" id="IPR029044">
    <property type="entry name" value="Nucleotide-diphossugar_trans"/>
</dbReference>
<accession>A0A392M2B3</accession>
<organism evidence="2 3">
    <name type="scientific">Trifolium medium</name>
    <dbReference type="NCBI Taxonomy" id="97028"/>
    <lineage>
        <taxon>Eukaryota</taxon>
        <taxon>Viridiplantae</taxon>
        <taxon>Streptophyta</taxon>
        <taxon>Embryophyta</taxon>
        <taxon>Tracheophyta</taxon>
        <taxon>Spermatophyta</taxon>
        <taxon>Magnoliopsida</taxon>
        <taxon>eudicotyledons</taxon>
        <taxon>Gunneridae</taxon>
        <taxon>Pentapetalae</taxon>
        <taxon>rosids</taxon>
        <taxon>fabids</taxon>
        <taxon>Fabales</taxon>
        <taxon>Fabaceae</taxon>
        <taxon>Papilionoideae</taxon>
        <taxon>50 kb inversion clade</taxon>
        <taxon>NPAAA clade</taxon>
        <taxon>Hologalegina</taxon>
        <taxon>IRL clade</taxon>
        <taxon>Trifolieae</taxon>
        <taxon>Trifolium</taxon>
    </lineage>
</organism>
<dbReference type="Gene3D" id="2.160.10.10">
    <property type="entry name" value="Hexapeptide repeat proteins"/>
    <property type="match status" value="1"/>
</dbReference>
<dbReference type="GO" id="GO:0005978">
    <property type="term" value="P:glycogen biosynthetic process"/>
    <property type="evidence" value="ECO:0007669"/>
    <property type="project" value="InterPro"/>
</dbReference>
<evidence type="ECO:0000313" key="3">
    <source>
        <dbReference type="Proteomes" id="UP000265520"/>
    </source>
</evidence>